<name>A0AC35TGA4_9BILA</name>
<reference evidence="2" key="1">
    <citation type="submission" date="2016-11" db="UniProtKB">
        <authorList>
            <consortium name="WormBaseParasite"/>
        </authorList>
    </citation>
    <scope>IDENTIFICATION</scope>
    <source>
        <strain evidence="2">KR3021</strain>
    </source>
</reference>
<dbReference type="WBParaSite" id="RSKR_0000022900.1">
    <property type="protein sequence ID" value="RSKR_0000022900.1"/>
    <property type="gene ID" value="RSKR_0000022900"/>
</dbReference>
<organism evidence="1 2">
    <name type="scientific">Rhabditophanes sp. KR3021</name>
    <dbReference type="NCBI Taxonomy" id="114890"/>
    <lineage>
        <taxon>Eukaryota</taxon>
        <taxon>Metazoa</taxon>
        <taxon>Ecdysozoa</taxon>
        <taxon>Nematoda</taxon>
        <taxon>Chromadorea</taxon>
        <taxon>Rhabditida</taxon>
        <taxon>Tylenchina</taxon>
        <taxon>Panagrolaimomorpha</taxon>
        <taxon>Strongyloidoidea</taxon>
        <taxon>Alloionematidae</taxon>
        <taxon>Rhabditophanes</taxon>
    </lineage>
</organism>
<evidence type="ECO:0000313" key="1">
    <source>
        <dbReference type="Proteomes" id="UP000095286"/>
    </source>
</evidence>
<evidence type="ECO:0000313" key="2">
    <source>
        <dbReference type="WBParaSite" id="RSKR_0000022900.1"/>
    </source>
</evidence>
<dbReference type="Proteomes" id="UP000095286">
    <property type="component" value="Unplaced"/>
</dbReference>
<accession>A0AC35TGA4</accession>
<sequence length="478" mass="52559">MPPSLVPSSLGNLKSFYQTSRQHLQSHGGLQIERDEVDVGDTTRGGEVVTSSEGKDGLKMLGSTGGVFRDSSMEPVVRTTTFSPQGTTFKETESKGGGKAGSDSIRNIDITTTTILIPTSGNLTIVSKNEASLNIAPNTTLSLAEKVTTQPSKKKSYKNVTKASLKFSKRHHEEPPYTSRLRQRNNPVETNVDVPGEINLKAADINNVEFKSRPDYHARQYMNGQGDVSETTTKKGWSGGNTETTIVIILITLSIIIIGTSSIYWFCGWKRTKDKKRRVAKSKGKKKKSSKKKSSRSKRKAGSSSKRKSSKSKRKSKKSKRGASSSKRSSKSGGLIKDAAKSSFRPSTSSIVVPLSDVPLKGNTTSDAAFDYRNLAVKDIPTMYGNFLPTTPLTDGTILVDPARVNTMAIRPCDPTSNYSIRVPHKCHCTCQPPKPEQFIYCTYGNNNWYKPRDDEIISNFSFNINSTYSIEEPFDKP</sequence>
<protein>
    <submittedName>
        <fullName evidence="2">Chitin-binding type-2 domain-containing protein</fullName>
    </submittedName>
</protein>
<proteinExistence type="predicted"/>